<gene>
    <name evidence="1" type="ORF">JT362_00540</name>
</gene>
<organism evidence="1 2">
    <name type="scientific">Actinophytocola gossypii</name>
    <dbReference type="NCBI Taxonomy" id="2812003"/>
    <lineage>
        <taxon>Bacteria</taxon>
        <taxon>Bacillati</taxon>
        <taxon>Actinomycetota</taxon>
        <taxon>Actinomycetes</taxon>
        <taxon>Pseudonocardiales</taxon>
        <taxon>Pseudonocardiaceae</taxon>
    </lineage>
</organism>
<dbReference type="EMBL" id="JAFFZE010000002">
    <property type="protein sequence ID" value="MCT2581606.1"/>
    <property type="molecule type" value="Genomic_DNA"/>
</dbReference>
<proteinExistence type="predicted"/>
<evidence type="ECO:0008006" key="3">
    <source>
        <dbReference type="Google" id="ProtNLM"/>
    </source>
</evidence>
<evidence type="ECO:0000313" key="2">
    <source>
        <dbReference type="Proteomes" id="UP001156441"/>
    </source>
</evidence>
<evidence type="ECO:0000313" key="1">
    <source>
        <dbReference type="EMBL" id="MCT2581606.1"/>
    </source>
</evidence>
<reference evidence="1 2" key="1">
    <citation type="submission" date="2021-02" db="EMBL/GenBank/DDBJ databases">
        <title>Actinophytocola xerophila sp. nov., isolated from soil of cotton cropping field.</title>
        <authorList>
            <person name="Huang R."/>
            <person name="Chen X."/>
            <person name="Ge X."/>
            <person name="Liu W."/>
        </authorList>
    </citation>
    <scope>NUCLEOTIDE SEQUENCE [LARGE SCALE GENOMIC DNA]</scope>
    <source>
        <strain evidence="1 2">S1-96</strain>
    </source>
</reference>
<comment type="caution">
    <text evidence="1">The sequence shown here is derived from an EMBL/GenBank/DDBJ whole genome shotgun (WGS) entry which is preliminary data.</text>
</comment>
<name>A0ABT2J1Q6_9PSEU</name>
<accession>A0ABT2J1Q6</accession>
<dbReference type="RefSeq" id="WP_260188963.1">
    <property type="nucleotide sequence ID" value="NZ_JAFFZE010000002.1"/>
</dbReference>
<sequence length="74" mass="7968">MTEEVPAMNPAFAVSIGDSCRISSRVSCGAEIDISCDGLTLTFHPDALREVLRHGIAALNEVESRHAAIRTRTT</sequence>
<protein>
    <recommendedName>
        <fullName evidence="3">PilZ domain-containing protein</fullName>
    </recommendedName>
</protein>
<dbReference type="Proteomes" id="UP001156441">
    <property type="component" value="Unassembled WGS sequence"/>
</dbReference>
<keyword evidence="2" id="KW-1185">Reference proteome</keyword>